<protein>
    <recommendedName>
        <fullName evidence="2">Menin</fullName>
    </recommendedName>
</protein>
<dbReference type="GO" id="GO:0045786">
    <property type="term" value="P:negative regulation of cell cycle"/>
    <property type="evidence" value="ECO:0007669"/>
    <property type="project" value="TreeGrafter"/>
</dbReference>
<feature type="region of interest" description="Disordered" evidence="10">
    <location>
        <begin position="673"/>
        <end position="697"/>
    </location>
</feature>
<evidence type="ECO:0000256" key="1">
    <source>
        <dbReference type="ARBA" id="ARBA00004123"/>
    </source>
</evidence>
<keyword evidence="8" id="KW-0804">Transcription</keyword>
<dbReference type="PANTHER" id="PTHR12693">
    <property type="entry name" value="MENIN"/>
    <property type="match status" value="1"/>
</dbReference>
<keyword evidence="5" id="KW-0156">Chromatin regulator</keyword>
<evidence type="ECO:0000256" key="9">
    <source>
        <dbReference type="ARBA" id="ARBA00023242"/>
    </source>
</evidence>
<dbReference type="GO" id="GO:0006357">
    <property type="term" value="P:regulation of transcription by RNA polymerase II"/>
    <property type="evidence" value="ECO:0007669"/>
    <property type="project" value="TreeGrafter"/>
</dbReference>
<evidence type="ECO:0000313" key="11">
    <source>
        <dbReference type="EMBL" id="BBA84391.1"/>
    </source>
</evidence>
<organism evidence="11">
    <name type="scientific">Reticulitermes speratus</name>
    <dbReference type="NCBI Taxonomy" id="60591"/>
    <lineage>
        <taxon>Eukaryota</taxon>
        <taxon>Metazoa</taxon>
        <taxon>Ecdysozoa</taxon>
        <taxon>Arthropoda</taxon>
        <taxon>Hexapoda</taxon>
        <taxon>Insecta</taxon>
        <taxon>Pterygota</taxon>
        <taxon>Neoptera</taxon>
        <taxon>Polyneoptera</taxon>
        <taxon>Dictyoptera</taxon>
        <taxon>Blattodea</taxon>
        <taxon>Blattoidea</taxon>
        <taxon>Termitoidae</taxon>
        <taxon>Rhinotermitidae</taxon>
        <taxon>Reticulitermes</taxon>
        <taxon>Frontotermes</taxon>
    </lineage>
</organism>
<dbReference type="CDD" id="cd14456">
    <property type="entry name" value="Menin"/>
    <property type="match status" value="1"/>
</dbReference>
<evidence type="ECO:0000256" key="3">
    <source>
        <dbReference type="ARBA" id="ARBA00022491"/>
    </source>
</evidence>
<dbReference type="GO" id="GO:0003682">
    <property type="term" value="F:chromatin binding"/>
    <property type="evidence" value="ECO:0007669"/>
    <property type="project" value="TreeGrafter"/>
</dbReference>
<comment type="subcellular location">
    <subcellularLocation>
        <location evidence="1">Nucleus</location>
    </subcellularLocation>
</comment>
<keyword evidence="3" id="KW-0678">Repressor</keyword>
<evidence type="ECO:0000256" key="2">
    <source>
        <dbReference type="ARBA" id="ARBA00021162"/>
    </source>
</evidence>
<dbReference type="AlphaFoldDB" id="A0A347ZJ85"/>
<sequence>MAGVRAVDRRHFPLEDIPSIVKLFKEQLESSSEPDLALLSIVVGAVENSLTCNRSVSVQKETDTLCEHKLPAVQYHITEALYSRFHASIKGAVDLTQYSGSKYATRELVKKVSDVVWNSLSKTYYKDKAHLQSLYSYLTVRRLDCFGVAFTVVAGCQVLGYRDVHLALSEDHAWVVFGEGGSQTAEVTWHGKGNEDKRGQPVGPGTGSRSWLYVNGCPVICTRPMEVAALVSAINPSLSATSDAMEVALLQQELLWLLYDLGHLTHYPMAIGNLSDLEEVSPTPGRPPCSTLFQEAAMSARTYYKNQHVYPYTYQGGYFYRHKMYKEAFESWANAADVIRLYNYSRDDEEIYKEFLEIANDLIPHIMKVVSSGHSAHSILKDPECFAHLIRFYDGICQWEEGSPTPVLHIGWAKPLVNTISKFDADVRTQVVIECRGDDSSEGFEGAMAEPETDLKDDVKKKELLDSLLREEASCVDEDEICNNKSSSGKGTAGNTKYLNNKYLNNNNYCKMREGGGGGNSTRDFIRSLESRVIGEDARKQKLQGGDEALAPHPSIAALTAACGEKILNPEYLLQGGGEPFVGGGSIISEPTVATALTSNGVRDPGPSKQNNASLGSGDNKVQDQSELKSQGRPRLTLRSQKMKGLKDLLLAEKLNTHAISLQLTAQSQVQVSRRGRGGLEPDIRATGIRAKRARRD</sequence>
<dbReference type="GO" id="GO:0000403">
    <property type="term" value="F:Y-form DNA binding"/>
    <property type="evidence" value="ECO:0007669"/>
    <property type="project" value="TreeGrafter"/>
</dbReference>
<feature type="region of interest" description="Disordered" evidence="10">
    <location>
        <begin position="598"/>
        <end position="635"/>
    </location>
</feature>
<dbReference type="GO" id="GO:0006325">
    <property type="term" value="P:chromatin organization"/>
    <property type="evidence" value="ECO:0007669"/>
    <property type="project" value="UniProtKB-KW"/>
</dbReference>
<accession>A0A347ZJ85</accession>
<evidence type="ECO:0000256" key="7">
    <source>
        <dbReference type="ARBA" id="ARBA00023125"/>
    </source>
</evidence>
<keyword evidence="7" id="KW-0238">DNA-binding</keyword>
<dbReference type="GO" id="GO:0000785">
    <property type="term" value="C:chromatin"/>
    <property type="evidence" value="ECO:0007669"/>
    <property type="project" value="TreeGrafter"/>
</dbReference>
<keyword evidence="9" id="KW-0539">Nucleus</keyword>
<evidence type="ECO:0000256" key="10">
    <source>
        <dbReference type="SAM" id="MobiDB-lite"/>
    </source>
</evidence>
<dbReference type="EMBL" id="FX985653">
    <property type="protein sequence ID" value="BBA84391.1"/>
    <property type="molecule type" value="mRNA"/>
</dbReference>
<keyword evidence="4" id="KW-0597">Phosphoprotein</keyword>
<keyword evidence="6" id="KW-0805">Transcription regulation</keyword>
<feature type="compositionally biased region" description="Polar residues" evidence="10">
    <location>
        <begin position="608"/>
        <end position="617"/>
    </location>
</feature>
<name>A0A347ZJ85_9NEOP</name>
<dbReference type="GO" id="GO:0008285">
    <property type="term" value="P:negative regulation of cell population proliferation"/>
    <property type="evidence" value="ECO:0007669"/>
    <property type="project" value="TreeGrafter"/>
</dbReference>
<gene>
    <name evidence="11" type="primary">Menin</name>
</gene>
<proteinExistence type="evidence at transcript level"/>
<evidence type="ECO:0000256" key="6">
    <source>
        <dbReference type="ARBA" id="ARBA00023015"/>
    </source>
</evidence>
<evidence type="ECO:0000256" key="5">
    <source>
        <dbReference type="ARBA" id="ARBA00022853"/>
    </source>
</evidence>
<evidence type="ECO:0000256" key="8">
    <source>
        <dbReference type="ARBA" id="ARBA00023163"/>
    </source>
</evidence>
<dbReference type="GO" id="GO:0035097">
    <property type="term" value="C:histone methyltransferase complex"/>
    <property type="evidence" value="ECO:0007669"/>
    <property type="project" value="TreeGrafter"/>
</dbReference>
<dbReference type="Pfam" id="PF05053">
    <property type="entry name" value="Menin"/>
    <property type="match status" value="3"/>
</dbReference>
<reference evidence="11" key="1">
    <citation type="journal article" date="2018" name="Insect Sci.">
        <title>Transcriptomic analysis of epigenetic modification genes in the termite Reticulitermes speratus.</title>
        <authorList>
            <person name="Mitaka Y."/>
            <person name="Tasaki E."/>
            <person name="Nozaki T."/>
            <person name="Fuchikawa T."/>
            <person name="Kobayashi K."/>
            <person name="Matsuura K."/>
        </authorList>
    </citation>
    <scope>NUCLEOTIDE SEQUENCE</scope>
</reference>
<dbReference type="InterPro" id="IPR007747">
    <property type="entry name" value="Menin"/>
</dbReference>
<evidence type="ECO:0000256" key="4">
    <source>
        <dbReference type="ARBA" id="ARBA00022553"/>
    </source>
</evidence>
<dbReference type="PANTHER" id="PTHR12693:SF3">
    <property type="entry name" value="MENIN"/>
    <property type="match status" value="1"/>
</dbReference>
<dbReference type="GO" id="GO:0000976">
    <property type="term" value="F:transcription cis-regulatory region binding"/>
    <property type="evidence" value="ECO:0007669"/>
    <property type="project" value="TreeGrafter"/>
</dbReference>